<accession>A0A0W8E3Q2</accession>
<dbReference type="EMBL" id="LNQE01001888">
    <property type="protein sequence ID" value="KUG03276.1"/>
    <property type="molecule type" value="Genomic_DNA"/>
</dbReference>
<comment type="caution">
    <text evidence="2">The sequence shown here is derived from an EMBL/GenBank/DDBJ whole genome shotgun (WGS) entry which is preliminary data.</text>
</comment>
<reference evidence="2" key="1">
    <citation type="journal article" date="2015" name="Proc. Natl. Acad. Sci. U.S.A.">
        <title>Networks of energetic and metabolic interactions define dynamics in microbial communities.</title>
        <authorList>
            <person name="Embree M."/>
            <person name="Liu J.K."/>
            <person name="Al-Bassam M.M."/>
            <person name="Zengler K."/>
        </authorList>
    </citation>
    <scope>NUCLEOTIDE SEQUENCE</scope>
</reference>
<gene>
    <name evidence="2" type="ORF">ASZ90_019375</name>
</gene>
<protein>
    <submittedName>
        <fullName evidence="2">Uncharacterized protein</fullName>
    </submittedName>
</protein>
<dbReference type="AlphaFoldDB" id="A0A0W8E3Q2"/>
<organism evidence="2">
    <name type="scientific">hydrocarbon metagenome</name>
    <dbReference type="NCBI Taxonomy" id="938273"/>
    <lineage>
        <taxon>unclassified sequences</taxon>
        <taxon>metagenomes</taxon>
        <taxon>ecological metagenomes</taxon>
    </lineage>
</organism>
<evidence type="ECO:0000313" key="2">
    <source>
        <dbReference type="EMBL" id="KUG03276.1"/>
    </source>
</evidence>
<evidence type="ECO:0000256" key="1">
    <source>
        <dbReference type="SAM" id="Coils"/>
    </source>
</evidence>
<sequence length="94" mass="10729">MFKRSKIENEMGKLARQSGILFETGKLKIQITQLENDLYNLKAELGDIVYKAFQNKALRGEDESGEIDAVCGKITQVENLINELRQEVERKNQG</sequence>
<keyword evidence="1" id="KW-0175">Coiled coil</keyword>
<proteinExistence type="predicted"/>
<feature type="coiled-coil region" evidence="1">
    <location>
        <begin position="67"/>
        <end position="94"/>
    </location>
</feature>
<name>A0A0W8E3Q2_9ZZZZ</name>